<gene>
    <name evidence="1" type="ORF">EQG49_09330</name>
</gene>
<dbReference type="InterPro" id="IPR014904">
    <property type="entry name" value="YkuJ-like"/>
</dbReference>
<organism evidence="1 2">
    <name type="scientific">Periweissella cryptocerci</name>
    <dbReference type="NCBI Taxonomy" id="2506420"/>
    <lineage>
        <taxon>Bacteria</taxon>
        <taxon>Bacillati</taxon>
        <taxon>Bacillota</taxon>
        <taxon>Bacilli</taxon>
        <taxon>Lactobacillales</taxon>
        <taxon>Lactobacillaceae</taxon>
        <taxon>Periweissella</taxon>
    </lineage>
</organism>
<dbReference type="KEGG" id="wei:EQG49_09330"/>
<dbReference type="Gene3D" id="3.30.720.20">
    <property type="entry name" value="Protein of unknown function DUF1797"/>
    <property type="match status" value="1"/>
</dbReference>
<protein>
    <submittedName>
        <fullName evidence="1">DUF1797 family protein</fullName>
    </submittedName>
</protein>
<dbReference type="SUPFAM" id="SSF143567">
    <property type="entry name" value="YkuJ-like"/>
    <property type="match status" value="1"/>
</dbReference>
<accession>A0A4P6YV31</accession>
<proteinExistence type="predicted"/>
<dbReference type="OrthoDB" id="2361638at2"/>
<dbReference type="Pfam" id="PF08796">
    <property type="entry name" value="DUF1797"/>
    <property type="match status" value="1"/>
</dbReference>
<sequence length="81" mass="9625">MKQNLQQIIERLKAMRHDRNSDTQIRNFDAFGVAVCTVTFNQLTNLFEVDELFANRHFEFDNLDLAAIEVYDQLHDFQTIF</sequence>
<name>A0A4P6YV31_9LACO</name>
<dbReference type="InterPro" id="IPR038073">
    <property type="entry name" value="YkuJ-like_sf"/>
</dbReference>
<reference evidence="2" key="1">
    <citation type="submission" date="2019-03" db="EMBL/GenBank/DDBJ databases">
        <title>Weissella sp. 26KH-42 Genome sequencing.</title>
        <authorList>
            <person name="Heo J."/>
            <person name="Kim S.-J."/>
            <person name="Kim J.-S."/>
            <person name="Hong S.-B."/>
            <person name="Kwon S.-W."/>
        </authorList>
    </citation>
    <scope>NUCLEOTIDE SEQUENCE [LARGE SCALE GENOMIC DNA]</scope>
    <source>
        <strain evidence="2">26KH-42</strain>
    </source>
</reference>
<dbReference type="RefSeq" id="WP_133363735.1">
    <property type="nucleotide sequence ID" value="NZ_CP037940.1"/>
</dbReference>
<keyword evidence="2" id="KW-1185">Reference proteome</keyword>
<dbReference type="AlphaFoldDB" id="A0A4P6YV31"/>
<evidence type="ECO:0000313" key="1">
    <source>
        <dbReference type="EMBL" id="QBO36658.1"/>
    </source>
</evidence>
<dbReference type="Proteomes" id="UP000292886">
    <property type="component" value="Chromosome"/>
</dbReference>
<dbReference type="EMBL" id="CP037940">
    <property type="protein sequence ID" value="QBO36658.1"/>
    <property type="molecule type" value="Genomic_DNA"/>
</dbReference>
<evidence type="ECO:0000313" key="2">
    <source>
        <dbReference type="Proteomes" id="UP000292886"/>
    </source>
</evidence>